<dbReference type="EMBL" id="CAJNDS010002370">
    <property type="protein sequence ID" value="CAE7452759.1"/>
    <property type="molecule type" value="Genomic_DNA"/>
</dbReference>
<name>A0A812RQZ2_9DINO</name>
<gene>
    <name evidence="2" type="ORF">SNAT2548_LOCUS24829</name>
</gene>
<reference evidence="2" key="1">
    <citation type="submission" date="2021-02" db="EMBL/GenBank/DDBJ databases">
        <authorList>
            <person name="Dougan E. K."/>
            <person name="Rhodes N."/>
            <person name="Thang M."/>
            <person name="Chan C."/>
        </authorList>
    </citation>
    <scope>NUCLEOTIDE SEQUENCE</scope>
</reference>
<accession>A0A812RQZ2</accession>
<comment type="caution">
    <text evidence="2">The sequence shown here is derived from an EMBL/GenBank/DDBJ whole genome shotgun (WGS) entry which is preliminary data.</text>
</comment>
<dbReference type="Proteomes" id="UP000604046">
    <property type="component" value="Unassembled WGS sequence"/>
</dbReference>
<evidence type="ECO:0000313" key="2">
    <source>
        <dbReference type="EMBL" id="CAE7452759.1"/>
    </source>
</evidence>
<feature type="region of interest" description="Disordered" evidence="1">
    <location>
        <begin position="128"/>
        <end position="153"/>
    </location>
</feature>
<evidence type="ECO:0000313" key="3">
    <source>
        <dbReference type="Proteomes" id="UP000604046"/>
    </source>
</evidence>
<protein>
    <submittedName>
        <fullName evidence="2">Uncharacterized protein</fullName>
    </submittedName>
</protein>
<dbReference type="OrthoDB" id="446586at2759"/>
<dbReference type="AlphaFoldDB" id="A0A812RQZ2"/>
<evidence type="ECO:0000256" key="1">
    <source>
        <dbReference type="SAM" id="MobiDB-lite"/>
    </source>
</evidence>
<organism evidence="2 3">
    <name type="scientific">Symbiodinium natans</name>
    <dbReference type="NCBI Taxonomy" id="878477"/>
    <lineage>
        <taxon>Eukaryota</taxon>
        <taxon>Sar</taxon>
        <taxon>Alveolata</taxon>
        <taxon>Dinophyceae</taxon>
        <taxon>Suessiales</taxon>
        <taxon>Symbiodiniaceae</taxon>
        <taxon>Symbiodinium</taxon>
    </lineage>
</organism>
<proteinExistence type="predicted"/>
<keyword evidence="3" id="KW-1185">Reference proteome</keyword>
<sequence>MRDVPRFLAAGVRRAFVHALRGLHAPNPAAGVTAERAWKLFLLVPRLLLARPHETGAAGRAALLERIRAFEAGCWRELLEAAPSPEQRLQRSAGTDAERMRERACAQVRRGQLSRARQTLTSAPLAPGNAATLRLLSDPDKRPPRPRQPMPDDIASFRAADRVHLTAAELGEALRTAKRGSAAGLSGAAVEHYRLLLEDEEAMDLLAHAASLLANADAPAAVLQALALSRLTALSKPGGGVRGIATGDTLRRLVSRALAALRAAARSGWERRWWGQLGCALQRALASTLLGGCWRAPAQPTGDEGTPLGWVLELAEAEQQSRLPLRA</sequence>